<dbReference type="SUPFAM" id="SSF88659">
    <property type="entry name" value="Sigma3 and sigma4 domains of RNA polymerase sigma factors"/>
    <property type="match status" value="1"/>
</dbReference>
<dbReference type="SUPFAM" id="SSF88946">
    <property type="entry name" value="Sigma2 domain of RNA polymerase sigma factors"/>
    <property type="match status" value="1"/>
</dbReference>
<dbReference type="CDD" id="cd06171">
    <property type="entry name" value="Sigma70_r4"/>
    <property type="match status" value="1"/>
</dbReference>
<reference evidence="7 8" key="1">
    <citation type="submission" date="2016-03" db="EMBL/GenBank/DDBJ databases">
        <title>Complete genome sequence of Pedobacter cryoconitis PAMC 27485.</title>
        <authorList>
            <person name="Lee J."/>
            <person name="Kim O.-S."/>
        </authorList>
    </citation>
    <scope>NUCLEOTIDE SEQUENCE [LARGE SCALE GENOMIC DNA]</scope>
    <source>
        <strain evidence="7 8">PAMC 27485</strain>
    </source>
</reference>
<evidence type="ECO:0000259" key="5">
    <source>
        <dbReference type="Pfam" id="PF04542"/>
    </source>
</evidence>
<keyword evidence="8" id="KW-1185">Reference proteome</keyword>
<evidence type="ECO:0000256" key="2">
    <source>
        <dbReference type="ARBA" id="ARBA00023015"/>
    </source>
</evidence>
<dbReference type="Gene3D" id="1.10.1740.10">
    <property type="match status" value="1"/>
</dbReference>
<dbReference type="PATRIC" id="fig|188932.3.peg.712"/>
<protein>
    <recommendedName>
        <fullName evidence="9">RNA polymerase</fullName>
    </recommendedName>
</protein>
<dbReference type="OrthoDB" id="9150024at2"/>
<dbReference type="InterPro" id="IPR007627">
    <property type="entry name" value="RNA_pol_sigma70_r2"/>
</dbReference>
<evidence type="ECO:0000256" key="1">
    <source>
        <dbReference type="ARBA" id="ARBA00010641"/>
    </source>
</evidence>
<dbReference type="NCBIfam" id="TIGR02937">
    <property type="entry name" value="sigma70-ECF"/>
    <property type="match status" value="1"/>
</dbReference>
<evidence type="ECO:0000256" key="3">
    <source>
        <dbReference type="ARBA" id="ARBA00023082"/>
    </source>
</evidence>
<dbReference type="Pfam" id="PF04542">
    <property type="entry name" value="Sigma70_r2"/>
    <property type="match status" value="1"/>
</dbReference>
<evidence type="ECO:0000313" key="8">
    <source>
        <dbReference type="Proteomes" id="UP000071561"/>
    </source>
</evidence>
<dbReference type="InterPro" id="IPR036388">
    <property type="entry name" value="WH-like_DNA-bd_sf"/>
</dbReference>
<feature type="domain" description="RNA polymerase sigma factor 70 region 4 type 2" evidence="6">
    <location>
        <begin position="126"/>
        <end position="176"/>
    </location>
</feature>
<dbReference type="PANTHER" id="PTHR43133">
    <property type="entry name" value="RNA POLYMERASE ECF-TYPE SIGMA FACTO"/>
    <property type="match status" value="1"/>
</dbReference>
<sequence>MLPTEQDKNYWEQMLLGDKNALFGLYNNLYFHLIRFGLKINPDDELVKDCVNQVFLNLWDKRARLTPVENVKSYLMTSLRRCMLDQLAYIDRTNLAVNKMGKGEAANELSYEEIMIGVQQDEELKNKLRVAIAQLTPRQSELIQLKFFEGLSYEQIAERTSQTIKTAYNTIYDAIKILRKILK</sequence>
<gene>
    <name evidence="7" type="ORF">AY601_0695</name>
</gene>
<dbReference type="GO" id="GO:0006352">
    <property type="term" value="P:DNA-templated transcription initiation"/>
    <property type="evidence" value="ECO:0007669"/>
    <property type="project" value="InterPro"/>
</dbReference>
<keyword evidence="2" id="KW-0805">Transcription regulation</keyword>
<dbReference type="InterPro" id="IPR013325">
    <property type="entry name" value="RNA_pol_sigma_r2"/>
</dbReference>
<dbReference type="InterPro" id="IPR013324">
    <property type="entry name" value="RNA_pol_sigma_r3/r4-like"/>
</dbReference>
<evidence type="ECO:0008006" key="9">
    <source>
        <dbReference type="Google" id="ProtNLM"/>
    </source>
</evidence>
<dbReference type="KEGG" id="pcm:AY601_0695"/>
<dbReference type="GO" id="GO:0003677">
    <property type="term" value="F:DNA binding"/>
    <property type="evidence" value="ECO:0007669"/>
    <property type="project" value="InterPro"/>
</dbReference>
<dbReference type="EMBL" id="CP014504">
    <property type="protein sequence ID" value="AMP97642.1"/>
    <property type="molecule type" value="Genomic_DNA"/>
</dbReference>
<dbReference type="GO" id="GO:0016987">
    <property type="term" value="F:sigma factor activity"/>
    <property type="evidence" value="ECO:0007669"/>
    <property type="project" value="UniProtKB-KW"/>
</dbReference>
<evidence type="ECO:0000313" key="7">
    <source>
        <dbReference type="EMBL" id="AMP97642.1"/>
    </source>
</evidence>
<organism evidence="7 8">
    <name type="scientific">Pedobacter cryoconitis</name>
    <dbReference type="NCBI Taxonomy" id="188932"/>
    <lineage>
        <taxon>Bacteria</taxon>
        <taxon>Pseudomonadati</taxon>
        <taxon>Bacteroidota</taxon>
        <taxon>Sphingobacteriia</taxon>
        <taxon>Sphingobacteriales</taxon>
        <taxon>Sphingobacteriaceae</taxon>
        <taxon>Pedobacter</taxon>
    </lineage>
</organism>
<proteinExistence type="inferred from homology"/>
<feature type="domain" description="RNA polymerase sigma-70 region 2" evidence="5">
    <location>
        <begin position="28"/>
        <end position="89"/>
    </location>
</feature>
<evidence type="ECO:0000259" key="6">
    <source>
        <dbReference type="Pfam" id="PF08281"/>
    </source>
</evidence>
<name>A0A127V8C7_9SPHI</name>
<dbReference type="AlphaFoldDB" id="A0A127V8C7"/>
<keyword evidence="4" id="KW-0804">Transcription</keyword>
<dbReference type="InterPro" id="IPR039425">
    <property type="entry name" value="RNA_pol_sigma-70-like"/>
</dbReference>
<dbReference type="InterPro" id="IPR013249">
    <property type="entry name" value="RNA_pol_sigma70_r4_t2"/>
</dbReference>
<dbReference type="InterPro" id="IPR014284">
    <property type="entry name" value="RNA_pol_sigma-70_dom"/>
</dbReference>
<dbReference type="RefSeq" id="WP_068396482.1">
    <property type="nucleotide sequence ID" value="NZ_CP014504.1"/>
</dbReference>
<dbReference type="Proteomes" id="UP000071561">
    <property type="component" value="Chromosome"/>
</dbReference>
<dbReference type="PANTHER" id="PTHR43133:SF46">
    <property type="entry name" value="RNA POLYMERASE SIGMA-70 FACTOR ECF SUBFAMILY"/>
    <property type="match status" value="1"/>
</dbReference>
<dbReference type="Gene3D" id="1.10.10.10">
    <property type="entry name" value="Winged helix-like DNA-binding domain superfamily/Winged helix DNA-binding domain"/>
    <property type="match status" value="1"/>
</dbReference>
<accession>A0A127V8C7</accession>
<keyword evidence="3" id="KW-0731">Sigma factor</keyword>
<evidence type="ECO:0000256" key="4">
    <source>
        <dbReference type="ARBA" id="ARBA00023163"/>
    </source>
</evidence>
<dbReference type="Pfam" id="PF08281">
    <property type="entry name" value="Sigma70_r4_2"/>
    <property type="match status" value="1"/>
</dbReference>
<comment type="similarity">
    <text evidence="1">Belongs to the sigma-70 factor family. ECF subfamily.</text>
</comment>